<organism evidence="2">
    <name type="scientific">uncultured Caudovirales phage</name>
    <dbReference type="NCBI Taxonomy" id="2100421"/>
    <lineage>
        <taxon>Viruses</taxon>
        <taxon>Duplodnaviria</taxon>
        <taxon>Heunggongvirae</taxon>
        <taxon>Uroviricota</taxon>
        <taxon>Caudoviricetes</taxon>
        <taxon>Peduoviridae</taxon>
        <taxon>Maltschvirus</taxon>
        <taxon>Maltschvirus maltsch</taxon>
    </lineage>
</organism>
<reference evidence="2" key="1">
    <citation type="submission" date="2020-05" db="EMBL/GenBank/DDBJ databases">
        <authorList>
            <person name="Chiriac C."/>
            <person name="Salcher M."/>
            <person name="Ghai R."/>
            <person name="Kavagutti S V."/>
        </authorList>
    </citation>
    <scope>NUCLEOTIDE SEQUENCE</scope>
</reference>
<evidence type="ECO:0000313" key="1">
    <source>
        <dbReference type="EMBL" id="CAB4180028.1"/>
    </source>
</evidence>
<protein>
    <submittedName>
        <fullName evidence="2">Uncharacterized protein</fullName>
    </submittedName>
</protein>
<sequence>MMATYASVDAGYVVGMFEVADAVIDVDGVPVEALGQEFLTELYGPAEYLLTGTDGYRGCYPGIGYTWDGTIFAPPVQPSPEPELTPDDYTVQHEPVIEAP</sequence>
<proteinExistence type="predicted"/>
<dbReference type="EMBL" id="LR797162">
    <property type="protein sequence ID" value="CAB4191071.1"/>
    <property type="molecule type" value="Genomic_DNA"/>
</dbReference>
<accession>A0A6J5RC95</accession>
<dbReference type="EMBL" id="LR796997">
    <property type="protein sequence ID" value="CAB4180028.1"/>
    <property type="molecule type" value="Genomic_DNA"/>
</dbReference>
<name>A0A6J5RC95_9CAUD</name>
<evidence type="ECO:0000313" key="2">
    <source>
        <dbReference type="EMBL" id="CAB4191071.1"/>
    </source>
</evidence>
<gene>
    <name evidence="1" type="ORF">UFOVP1046_6</name>
    <name evidence="2" type="ORF">UFOVP1214_16</name>
</gene>